<organism evidence="8 9">
    <name type="scientific">Brevibacterium aurantiacum</name>
    <dbReference type="NCBI Taxonomy" id="273384"/>
    <lineage>
        <taxon>Bacteria</taxon>
        <taxon>Bacillati</taxon>
        <taxon>Actinomycetota</taxon>
        <taxon>Actinomycetes</taxon>
        <taxon>Micrococcales</taxon>
        <taxon>Brevibacteriaceae</taxon>
        <taxon>Brevibacterium</taxon>
    </lineage>
</organism>
<evidence type="ECO:0000256" key="5">
    <source>
        <dbReference type="ARBA" id="ARBA00023136"/>
    </source>
</evidence>
<evidence type="ECO:0000256" key="2">
    <source>
        <dbReference type="ARBA" id="ARBA00022475"/>
    </source>
</evidence>
<dbReference type="PANTHER" id="PTHR43124">
    <property type="entry name" value="PURINE EFFLUX PUMP PBUE"/>
    <property type="match status" value="1"/>
</dbReference>
<protein>
    <submittedName>
        <fullName evidence="8">Arabinose ABC transporter permease</fullName>
    </submittedName>
</protein>
<dbReference type="Pfam" id="PF07690">
    <property type="entry name" value="MFS_1"/>
    <property type="match status" value="1"/>
</dbReference>
<keyword evidence="5 7" id="KW-0472">Membrane</keyword>
<dbReference type="RefSeq" id="WP_096178693.1">
    <property type="nucleotide sequence ID" value="NZ_FXZG01000020.1"/>
</dbReference>
<dbReference type="PANTHER" id="PTHR43124:SF3">
    <property type="entry name" value="CHLORAMPHENICOL EFFLUX PUMP RV0191"/>
    <property type="match status" value="1"/>
</dbReference>
<feature type="transmembrane region" description="Helical" evidence="7">
    <location>
        <begin position="12"/>
        <end position="31"/>
    </location>
</feature>
<evidence type="ECO:0000256" key="7">
    <source>
        <dbReference type="SAM" id="Phobius"/>
    </source>
</evidence>
<comment type="subcellular location">
    <subcellularLocation>
        <location evidence="1">Cell membrane</location>
        <topology evidence="1">Multi-pass membrane protein</topology>
    </subcellularLocation>
</comment>
<keyword evidence="2" id="KW-1003">Cell membrane</keyword>
<comment type="caution">
    <text evidence="8">The sequence shown here is derived from an EMBL/GenBank/DDBJ whole genome shotgun (WGS) entry which is preliminary data.</text>
</comment>
<feature type="transmembrane region" description="Helical" evidence="7">
    <location>
        <begin position="238"/>
        <end position="259"/>
    </location>
</feature>
<dbReference type="Proteomes" id="UP000218620">
    <property type="component" value="Unassembled WGS sequence"/>
</dbReference>
<dbReference type="SUPFAM" id="SSF103473">
    <property type="entry name" value="MFS general substrate transporter"/>
    <property type="match status" value="1"/>
</dbReference>
<dbReference type="AlphaFoldDB" id="A0A2A3YTH7"/>
<evidence type="ECO:0000256" key="3">
    <source>
        <dbReference type="ARBA" id="ARBA00022692"/>
    </source>
</evidence>
<dbReference type="InterPro" id="IPR020846">
    <property type="entry name" value="MFS_dom"/>
</dbReference>
<feature type="transmembrane region" description="Helical" evidence="7">
    <location>
        <begin position="395"/>
        <end position="417"/>
    </location>
</feature>
<dbReference type="PROSITE" id="PS50850">
    <property type="entry name" value="MFS"/>
    <property type="match status" value="1"/>
</dbReference>
<dbReference type="EMBL" id="NRGQ01000018">
    <property type="protein sequence ID" value="PCC42561.1"/>
    <property type="molecule type" value="Genomic_DNA"/>
</dbReference>
<evidence type="ECO:0000256" key="4">
    <source>
        <dbReference type="ARBA" id="ARBA00022989"/>
    </source>
</evidence>
<feature type="transmembrane region" description="Helical" evidence="7">
    <location>
        <begin position="154"/>
        <end position="179"/>
    </location>
</feature>
<dbReference type="InterPro" id="IPR011701">
    <property type="entry name" value="MFS"/>
</dbReference>
<evidence type="ECO:0000256" key="6">
    <source>
        <dbReference type="SAM" id="MobiDB-lite"/>
    </source>
</evidence>
<dbReference type="GO" id="GO:0005886">
    <property type="term" value="C:plasma membrane"/>
    <property type="evidence" value="ECO:0007669"/>
    <property type="project" value="UniProtKB-SubCell"/>
</dbReference>
<gene>
    <name evidence="8" type="ORF">CIK65_12605</name>
</gene>
<proteinExistence type="predicted"/>
<dbReference type="InterPro" id="IPR036259">
    <property type="entry name" value="MFS_trans_sf"/>
</dbReference>
<feature type="transmembrane region" description="Helical" evidence="7">
    <location>
        <begin position="271"/>
        <end position="293"/>
    </location>
</feature>
<reference evidence="8 9" key="1">
    <citation type="journal article" date="2017" name="Elife">
        <title>Extensive horizontal gene transfer in cheese-associated bacteria.</title>
        <authorList>
            <person name="Bonham K.S."/>
            <person name="Wolfe B.E."/>
            <person name="Dutton R.J."/>
        </authorList>
    </citation>
    <scope>NUCLEOTIDE SEQUENCE [LARGE SCALE GENOMIC DNA]</scope>
    <source>
        <strain evidence="8 9">962_8</strain>
    </source>
</reference>
<keyword evidence="4 7" id="KW-1133">Transmembrane helix</keyword>
<evidence type="ECO:0000313" key="8">
    <source>
        <dbReference type="EMBL" id="PCC42561.1"/>
    </source>
</evidence>
<accession>A0A2A3YTH7</accession>
<keyword evidence="3 7" id="KW-0812">Transmembrane</keyword>
<evidence type="ECO:0000256" key="1">
    <source>
        <dbReference type="ARBA" id="ARBA00004651"/>
    </source>
</evidence>
<evidence type="ECO:0000313" key="9">
    <source>
        <dbReference type="Proteomes" id="UP000218620"/>
    </source>
</evidence>
<feature type="region of interest" description="Disordered" evidence="6">
    <location>
        <begin position="197"/>
        <end position="229"/>
    </location>
</feature>
<feature type="transmembrane region" description="Helical" evidence="7">
    <location>
        <begin position="367"/>
        <end position="389"/>
    </location>
</feature>
<feature type="transmembrane region" description="Helical" evidence="7">
    <location>
        <begin position="330"/>
        <end position="355"/>
    </location>
</feature>
<feature type="compositionally biased region" description="Acidic residues" evidence="6">
    <location>
        <begin position="204"/>
        <end position="217"/>
    </location>
</feature>
<feature type="compositionally biased region" description="Low complexity" evidence="6">
    <location>
        <begin position="218"/>
        <end position="228"/>
    </location>
</feature>
<feature type="transmembrane region" description="Helical" evidence="7">
    <location>
        <begin position="305"/>
        <end position="324"/>
    </location>
</feature>
<dbReference type="GO" id="GO:0022857">
    <property type="term" value="F:transmembrane transporter activity"/>
    <property type="evidence" value="ECO:0007669"/>
    <property type="project" value="InterPro"/>
</dbReference>
<name>A0A2A3YTH7_BREAU</name>
<accession>A0A368M6I8</accession>
<dbReference type="InterPro" id="IPR050189">
    <property type="entry name" value="MFS_Efflux_Transporters"/>
</dbReference>
<feature type="transmembrane region" description="Helical" evidence="7">
    <location>
        <begin position="51"/>
        <end position="70"/>
    </location>
</feature>
<dbReference type="Gene3D" id="1.20.1250.20">
    <property type="entry name" value="MFS general substrate transporter like domains"/>
    <property type="match status" value="1"/>
</dbReference>
<sequence length="424" mass="42906">MDSREQQGPSRGMLTVLLGAVGAGPLLLYGLSAVSDSIIVDLGISEAQFGLLATACFTCAAIGNATLARVADRHSDMSLMTIVFALAAAALALVAVPAGFGMLLVAAALSGIAQSFPNGVTNRILLERVPVQKRIGWVGIKQSGVQVSQLVVSVVFPLLAAAAGWRGAALAIALVPLVLMVMTWRALRAAPLLAETSEPVAEPDPGEPDLAEADDANADPAAPVTPAPATSPRYPGMMWALAAFGLLNGIGVQATNVYMPLFSVRELDFPLVLGGVTAAVAGAIGVAARVGWARQMARGASGPRVLLLLALIAVTGAALFFAAGVTGWAWLLWIAAALHGTSALGVSVVLMSALVRSIPATAMASASGMVTAGMFTGFALGPVAMGLLVSSPGGFSLGWAVVGLVYLLCALLAVVLIRAANRAA</sequence>
<feature type="transmembrane region" description="Helical" evidence="7">
    <location>
        <begin position="82"/>
        <end position="109"/>
    </location>
</feature>